<dbReference type="GO" id="GO:0016462">
    <property type="term" value="F:pyrophosphatase activity"/>
    <property type="evidence" value="ECO:0007669"/>
    <property type="project" value="TreeGrafter"/>
</dbReference>
<comment type="caution">
    <text evidence="3">The sequence shown here is derived from an EMBL/GenBank/DDBJ whole genome shotgun (WGS) entry which is preliminary data.</text>
</comment>
<keyword evidence="4" id="KW-1185">Reference proteome</keyword>
<sequence>MTELTEQEREFAREAAATPRPEGSVRVAGIDCGTNSIRLMIADVDEAGLHVRVPRIMDVIRLGQDVDRNHAFAPVALERAYASVARFAEIIRLAGGVDRIHFVATSATRDASNREEFEDEVERLLGARPEVIPGTQEARLSFLGATSHLSAQQLRDKAPLLVVDLGGGSTEMVLGGTGEQASEVAQSISMNIGSVRMSERHLLSDPATAEQIAQAQDDIDGVLHDALRTVNLEKTRTLIGVSGTITTLSLAAQGEKVYSRELVDGVQVSIENAKKAADMILSLSTKDMESWPVIHPGRRDVIGGGVLVYSRLLTLVNALTRKAGHEITSYTASERGLLEGIILDAGRSMLASR</sequence>
<dbReference type="InterPro" id="IPR050273">
    <property type="entry name" value="GppA/Ppx_hydrolase"/>
</dbReference>
<dbReference type="Gene3D" id="3.30.420.150">
    <property type="entry name" value="Exopolyphosphatase. Domain 2"/>
    <property type="match status" value="1"/>
</dbReference>
<organism evidence="3 4">
    <name type="scientific">Aeriscardovia aeriphila</name>
    <dbReference type="NCBI Taxonomy" id="218139"/>
    <lineage>
        <taxon>Bacteria</taxon>
        <taxon>Bacillati</taxon>
        <taxon>Actinomycetota</taxon>
        <taxon>Actinomycetes</taxon>
        <taxon>Bifidobacteriales</taxon>
        <taxon>Bifidobacteriaceae</taxon>
        <taxon>Aeriscardovia</taxon>
    </lineage>
</organism>
<evidence type="ECO:0000313" key="3">
    <source>
        <dbReference type="EMBL" id="OZG55896.1"/>
    </source>
</evidence>
<dbReference type="InterPro" id="IPR003695">
    <property type="entry name" value="Ppx_GppA_N"/>
</dbReference>
<proteinExistence type="predicted"/>
<dbReference type="SUPFAM" id="SSF53067">
    <property type="entry name" value="Actin-like ATPase domain"/>
    <property type="match status" value="2"/>
</dbReference>
<protein>
    <submittedName>
        <fullName evidence="3">Exopolyphosphatase</fullName>
    </submittedName>
</protein>
<dbReference type="Pfam" id="PF02541">
    <property type="entry name" value="Ppx-GppA"/>
    <property type="match status" value="1"/>
</dbReference>
<dbReference type="AlphaFoldDB" id="A0A261FAF9"/>
<feature type="domain" description="Ppx/GppA phosphatase N-terminal" evidence="2">
    <location>
        <begin position="41"/>
        <end position="344"/>
    </location>
</feature>
<dbReference type="InterPro" id="IPR043129">
    <property type="entry name" value="ATPase_NBD"/>
</dbReference>
<reference evidence="3 4" key="1">
    <citation type="journal article" date="2017" name="BMC Genomics">
        <title>Comparative genomic and phylogenomic analyses of the Bifidobacteriaceae family.</title>
        <authorList>
            <person name="Lugli G.A."/>
            <person name="Milani C."/>
            <person name="Turroni F."/>
            <person name="Duranti S."/>
            <person name="Mancabelli L."/>
            <person name="Mangifesta M."/>
            <person name="Ferrario C."/>
            <person name="Modesto M."/>
            <person name="Mattarelli P."/>
            <person name="Jiri K."/>
            <person name="van Sinderen D."/>
            <person name="Ventura M."/>
        </authorList>
    </citation>
    <scope>NUCLEOTIDE SEQUENCE [LARGE SCALE GENOMIC DNA]</scope>
    <source>
        <strain evidence="3 4">LMG 21773</strain>
    </source>
</reference>
<gene>
    <name evidence="3" type="ORF">AEAE_0384</name>
</gene>
<dbReference type="Proteomes" id="UP000228976">
    <property type="component" value="Unassembled WGS sequence"/>
</dbReference>
<dbReference type="PANTHER" id="PTHR30005">
    <property type="entry name" value="EXOPOLYPHOSPHATASE"/>
    <property type="match status" value="1"/>
</dbReference>
<dbReference type="Gene3D" id="3.30.420.40">
    <property type="match status" value="1"/>
</dbReference>
<evidence type="ECO:0000313" key="4">
    <source>
        <dbReference type="Proteomes" id="UP000228976"/>
    </source>
</evidence>
<evidence type="ECO:0000259" key="2">
    <source>
        <dbReference type="Pfam" id="PF02541"/>
    </source>
</evidence>
<accession>A0A261FAF9</accession>
<dbReference type="EMBL" id="MWWU01000002">
    <property type="protein sequence ID" value="OZG55896.1"/>
    <property type="molecule type" value="Genomic_DNA"/>
</dbReference>
<feature type="compositionally biased region" description="Basic and acidic residues" evidence="1">
    <location>
        <begin position="1"/>
        <end position="13"/>
    </location>
</feature>
<feature type="region of interest" description="Disordered" evidence="1">
    <location>
        <begin position="1"/>
        <end position="24"/>
    </location>
</feature>
<evidence type="ECO:0000256" key="1">
    <source>
        <dbReference type="SAM" id="MobiDB-lite"/>
    </source>
</evidence>
<dbReference type="PANTHER" id="PTHR30005:SF13">
    <property type="entry name" value="EXOPOLYPHOSPHATASE 2"/>
    <property type="match status" value="1"/>
</dbReference>
<dbReference type="OrthoDB" id="9793035at2"/>
<name>A0A261FAF9_9BIFI</name>